<dbReference type="InterPro" id="IPR036691">
    <property type="entry name" value="Endo/exonu/phosph_ase_sf"/>
</dbReference>
<organism evidence="4">
    <name type="scientific">Psilocybe cubensis</name>
    <name type="common">Psychedelic mushroom</name>
    <name type="synonym">Stropharia cubensis</name>
    <dbReference type="NCBI Taxonomy" id="181762"/>
    <lineage>
        <taxon>Eukaryota</taxon>
        <taxon>Fungi</taxon>
        <taxon>Dikarya</taxon>
        <taxon>Basidiomycota</taxon>
        <taxon>Agaricomycotina</taxon>
        <taxon>Agaricomycetes</taxon>
        <taxon>Agaricomycetidae</taxon>
        <taxon>Agaricales</taxon>
        <taxon>Agaricineae</taxon>
        <taxon>Strophariaceae</taxon>
        <taxon>Psilocybe</taxon>
    </lineage>
</organism>
<dbReference type="Gene3D" id="3.60.10.10">
    <property type="entry name" value="Endonuclease/exonuclease/phosphatase"/>
    <property type="match status" value="2"/>
</dbReference>
<accession>A0A8H8CQR4</accession>
<name>A0A8H8CQR4_PSICU</name>
<evidence type="ECO:0000256" key="1">
    <source>
        <dbReference type="ARBA" id="ARBA00010774"/>
    </source>
</evidence>
<comment type="similarity">
    <text evidence="1">Belongs to the CCR4/nocturin family.</text>
</comment>
<evidence type="ECO:0000259" key="3">
    <source>
        <dbReference type="Pfam" id="PF03372"/>
    </source>
</evidence>
<dbReference type="Pfam" id="PF03372">
    <property type="entry name" value="Exo_endo_phos"/>
    <property type="match status" value="1"/>
</dbReference>
<dbReference type="InterPro" id="IPR050410">
    <property type="entry name" value="CCR4/nocturin_mRNA_transcr"/>
</dbReference>
<dbReference type="SUPFAM" id="SSF56219">
    <property type="entry name" value="DNase I-like"/>
    <property type="match status" value="1"/>
</dbReference>
<sequence length="377" mass="42312">MATHAKIHQLTPEQLALAKARKEKKERLAQQGNPTADRPTSLLARAWLPIHNPRIERPNPPAHKAKVMTWNLLAQCLIRRELFPNSDCLKVGQREPLIHEEILRQNADVLCFQEVDRLDKLLPMLEKAGYEHCYASGPRKLHGCLIAYKKHSYSLVSKKTVFYDDEIPGADAQYNVTGASFKTRNIGFMVALRNFNFTPNDPAYSLVTGDTLLSPQKDTIKPSRVVHSSIDPSILINATSITIEDESEDVDPDRVIVNARPPRPEDGILTISEIERWFATLPKPVSAYNVGLRTIRGNGDILPTFGTRTELPLGRNGYDEPEYTSYTHYWHLTLAQQRPIAVSGLLSPLSESDMTPGLPLKRVSGSDHTCLVAELNW</sequence>
<keyword evidence="2" id="KW-0378">Hydrolase</keyword>
<gene>
    <name evidence="4" type="ORF">JR316_000931</name>
</gene>
<dbReference type="GO" id="GO:0000175">
    <property type="term" value="F:3'-5'-RNA exonuclease activity"/>
    <property type="evidence" value="ECO:0007669"/>
    <property type="project" value="TreeGrafter"/>
</dbReference>
<protein>
    <recommendedName>
        <fullName evidence="3">Endonuclease/exonuclease/phosphatase domain-containing protein</fullName>
    </recommendedName>
</protein>
<feature type="domain" description="Endonuclease/exonuclease/phosphatase" evidence="3">
    <location>
        <begin position="68"/>
        <end position="194"/>
    </location>
</feature>
<dbReference type="EMBL" id="JAFIQS010000001">
    <property type="protein sequence ID" value="KAG5174273.1"/>
    <property type="molecule type" value="Genomic_DNA"/>
</dbReference>
<proteinExistence type="inferred from homology"/>
<dbReference type="PANTHER" id="PTHR12121">
    <property type="entry name" value="CARBON CATABOLITE REPRESSOR PROTEIN 4"/>
    <property type="match status" value="1"/>
</dbReference>
<reference evidence="4" key="1">
    <citation type="submission" date="2021-02" db="EMBL/GenBank/DDBJ databases">
        <title>Psilocybe cubensis genome.</title>
        <authorList>
            <person name="Mckernan K.J."/>
            <person name="Crawford S."/>
            <person name="Trippe A."/>
            <person name="Kane L.T."/>
            <person name="Mclaughlin S."/>
        </authorList>
    </citation>
    <scope>NUCLEOTIDE SEQUENCE [LARGE SCALE GENOMIC DNA]</scope>
    <source>
        <strain evidence="4">MGC-MH-2018</strain>
    </source>
</reference>
<dbReference type="PANTHER" id="PTHR12121:SF45">
    <property type="entry name" value="NOCTURNIN"/>
    <property type="match status" value="1"/>
</dbReference>
<evidence type="ECO:0000313" key="4">
    <source>
        <dbReference type="EMBL" id="KAG5174273.1"/>
    </source>
</evidence>
<dbReference type="AlphaFoldDB" id="A0A8H8CQR4"/>
<dbReference type="GO" id="GO:0006139">
    <property type="term" value="P:nucleobase-containing compound metabolic process"/>
    <property type="evidence" value="ECO:0007669"/>
    <property type="project" value="UniProtKB-ARBA"/>
</dbReference>
<dbReference type="InterPro" id="IPR005135">
    <property type="entry name" value="Endo/exonuclease/phosphatase"/>
</dbReference>
<comment type="caution">
    <text evidence="4">The sequence shown here is derived from an EMBL/GenBank/DDBJ whole genome shotgun (WGS) entry which is preliminary data.</text>
</comment>
<evidence type="ECO:0000256" key="2">
    <source>
        <dbReference type="ARBA" id="ARBA00022801"/>
    </source>
</evidence>